<sequence length="108" mass="12222">MSSTACELVWVYNLLLDLRVRVPTPIPFLCDNQAALHIVANPMFHERTKHLEIDCHLVRDKYKAGFIAPQHVSSQDQLADVFTKPLTGPMFLQFISKLGLVDFTPSLT</sequence>
<dbReference type="PANTHER" id="PTHR11439:SF470">
    <property type="entry name" value="CYSTEINE-RICH RLK (RECEPTOR-LIKE PROTEIN KINASE) 8"/>
    <property type="match status" value="1"/>
</dbReference>
<dbReference type="PANTHER" id="PTHR11439">
    <property type="entry name" value="GAG-POL-RELATED RETROTRANSPOSON"/>
    <property type="match status" value="1"/>
</dbReference>
<organism evidence="1">
    <name type="scientific">Sesamum radiatum</name>
    <name type="common">Black benniseed</name>
    <dbReference type="NCBI Taxonomy" id="300843"/>
    <lineage>
        <taxon>Eukaryota</taxon>
        <taxon>Viridiplantae</taxon>
        <taxon>Streptophyta</taxon>
        <taxon>Embryophyta</taxon>
        <taxon>Tracheophyta</taxon>
        <taxon>Spermatophyta</taxon>
        <taxon>Magnoliopsida</taxon>
        <taxon>eudicotyledons</taxon>
        <taxon>Gunneridae</taxon>
        <taxon>Pentapetalae</taxon>
        <taxon>asterids</taxon>
        <taxon>lamiids</taxon>
        <taxon>Lamiales</taxon>
        <taxon>Pedaliaceae</taxon>
        <taxon>Sesamum</taxon>
    </lineage>
</organism>
<gene>
    <name evidence="1" type="ORF">Sradi_1488400</name>
</gene>
<protein>
    <submittedName>
        <fullName evidence="1">Copia protein</fullName>
    </submittedName>
</protein>
<name>A0AAW2U870_SESRA</name>
<proteinExistence type="predicted"/>
<evidence type="ECO:0000313" key="1">
    <source>
        <dbReference type="EMBL" id="KAL0412867.1"/>
    </source>
</evidence>
<dbReference type="CDD" id="cd09272">
    <property type="entry name" value="RNase_HI_RT_Ty1"/>
    <property type="match status" value="1"/>
</dbReference>
<reference evidence="1" key="2">
    <citation type="journal article" date="2024" name="Plant">
        <title>Genomic evolution and insights into agronomic trait innovations of Sesamum species.</title>
        <authorList>
            <person name="Miao H."/>
            <person name="Wang L."/>
            <person name="Qu L."/>
            <person name="Liu H."/>
            <person name="Sun Y."/>
            <person name="Le M."/>
            <person name="Wang Q."/>
            <person name="Wei S."/>
            <person name="Zheng Y."/>
            <person name="Lin W."/>
            <person name="Duan Y."/>
            <person name="Cao H."/>
            <person name="Xiong S."/>
            <person name="Wang X."/>
            <person name="Wei L."/>
            <person name="Li C."/>
            <person name="Ma Q."/>
            <person name="Ju M."/>
            <person name="Zhao R."/>
            <person name="Li G."/>
            <person name="Mu C."/>
            <person name="Tian Q."/>
            <person name="Mei H."/>
            <person name="Zhang T."/>
            <person name="Gao T."/>
            <person name="Zhang H."/>
        </authorList>
    </citation>
    <scope>NUCLEOTIDE SEQUENCE</scope>
    <source>
        <strain evidence="1">G02</strain>
    </source>
</reference>
<reference evidence="1" key="1">
    <citation type="submission" date="2020-06" db="EMBL/GenBank/DDBJ databases">
        <authorList>
            <person name="Li T."/>
            <person name="Hu X."/>
            <person name="Zhang T."/>
            <person name="Song X."/>
            <person name="Zhang H."/>
            <person name="Dai N."/>
            <person name="Sheng W."/>
            <person name="Hou X."/>
            <person name="Wei L."/>
        </authorList>
    </citation>
    <scope>NUCLEOTIDE SEQUENCE</scope>
    <source>
        <strain evidence="1">G02</strain>
        <tissue evidence="1">Leaf</tissue>
    </source>
</reference>
<accession>A0AAW2U870</accession>
<comment type="caution">
    <text evidence="1">The sequence shown here is derived from an EMBL/GenBank/DDBJ whole genome shotgun (WGS) entry which is preliminary data.</text>
</comment>
<dbReference type="AlphaFoldDB" id="A0AAW2U870"/>
<dbReference type="EMBL" id="JACGWJ010000006">
    <property type="protein sequence ID" value="KAL0412867.1"/>
    <property type="molecule type" value="Genomic_DNA"/>
</dbReference>